<dbReference type="AlphaFoldDB" id="A0A645BF83"/>
<comment type="caution">
    <text evidence="2">The sequence shown here is derived from an EMBL/GenBank/DDBJ whole genome shotgun (WGS) entry which is preliminary data.</text>
</comment>
<keyword evidence="1" id="KW-1133">Transmembrane helix</keyword>
<keyword evidence="1" id="KW-0812">Transmembrane</keyword>
<feature type="transmembrane region" description="Helical" evidence="1">
    <location>
        <begin position="393"/>
        <end position="414"/>
    </location>
</feature>
<dbReference type="Gene3D" id="1.20.1640.10">
    <property type="entry name" value="Multidrug efflux transporter AcrB transmembrane domain"/>
    <property type="match status" value="1"/>
</dbReference>
<protein>
    <submittedName>
        <fullName evidence="2">Efflux pump membrane transporter BepG</fullName>
    </submittedName>
</protein>
<keyword evidence="1" id="KW-0472">Membrane</keyword>
<dbReference type="InterPro" id="IPR027463">
    <property type="entry name" value="AcrB_DN_DC_subdom"/>
</dbReference>
<dbReference type="SUPFAM" id="SSF82866">
    <property type="entry name" value="Multidrug efflux transporter AcrB transmembrane domain"/>
    <property type="match status" value="1"/>
</dbReference>
<feature type="transmembrane region" description="Helical" evidence="1">
    <location>
        <begin position="426"/>
        <end position="452"/>
    </location>
</feature>
<feature type="transmembrane region" description="Helical" evidence="1">
    <location>
        <begin position="349"/>
        <end position="372"/>
    </location>
</feature>
<dbReference type="PANTHER" id="PTHR32063">
    <property type="match status" value="1"/>
</dbReference>
<evidence type="ECO:0000256" key="1">
    <source>
        <dbReference type="SAM" id="Phobius"/>
    </source>
</evidence>
<accession>A0A645BF83</accession>
<organism evidence="2">
    <name type="scientific">bioreactor metagenome</name>
    <dbReference type="NCBI Taxonomy" id="1076179"/>
    <lineage>
        <taxon>unclassified sequences</taxon>
        <taxon>metagenomes</taxon>
        <taxon>ecological metagenomes</taxon>
    </lineage>
</organism>
<dbReference type="SUPFAM" id="SSF82714">
    <property type="entry name" value="Multidrug efflux transporter AcrB TolC docking domain, DN and DC subdomains"/>
    <property type="match status" value="1"/>
</dbReference>
<reference evidence="2" key="1">
    <citation type="submission" date="2019-08" db="EMBL/GenBank/DDBJ databases">
        <authorList>
            <person name="Kucharzyk K."/>
            <person name="Murdoch R.W."/>
            <person name="Higgins S."/>
            <person name="Loffler F."/>
        </authorList>
    </citation>
    <scope>NUCLEOTIDE SEQUENCE</scope>
</reference>
<proteinExistence type="predicted"/>
<dbReference type="EMBL" id="VSSQ01019723">
    <property type="protein sequence ID" value="MPM64002.1"/>
    <property type="molecule type" value="Genomic_DNA"/>
</dbReference>
<feature type="transmembrane region" description="Helical" evidence="1">
    <location>
        <begin position="297"/>
        <end position="314"/>
    </location>
</feature>
<sequence length="475" mass="51945">MCDIQLPPGATQVRTERALVEFRDKVKQIPGVRNVLLVSGFGFMAGSGENCGLAIIKLTPWDERKTPQLQLGALIRQVQGVAASIPSAQIMCFAPPAIMGLGVTGGATFMLSGEGDVDPQTLSKLARQTGGEIAKDPRVLYAISSYNADTPQLYLDINRDKAETLGISASKIYATLQSKLASFYINDFNLLGNSFYVKMQSNRENRSSLDDIRNIQIQNTHGDMVPLSSVGELKFVVGPRRIQRFNKLTSAEMNVQANPGASTGDLIQIVEKLSLPRDYHVEWFGMSYQEKENQGQLGVMMALAILFAYLFLVAQYESWTIPVPVMMAVAFASFGALAGLFLTHETMSIYAQLGMVMLIGLTAKNAILVVEFSKQERERGLSIYDAALNGANLRYRAVLMTAWSFLFGVFPLVVATGAGSASRRAIGITTFSGMLLATVIGIMFTPGFYAIFQTLREWLKEKVFHQHPAAPPDAP</sequence>
<evidence type="ECO:0000313" key="2">
    <source>
        <dbReference type="EMBL" id="MPM64002.1"/>
    </source>
</evidence>
<name>A0A645BF83_9ZZZZ</name>
<dbReference type="Pfam" id="PF00873">
    <property type="entry name" value="ACR_tran"/>
    <property type="match status" value="1"/>
</dbReference>
<dbReference type="Gene3D" id="3.30.70.1430">
    <property type="entry name" value="Multidrug efflux transporter AcrB pore domain"/>
    <property type="match status" value="1"/>
</dbReference>
<dbReference type="GO" id="GO:0042910">
    <property type="term" value="F:xenobiotic transmembrane transporter activity"/>
    <property type="evidence" value="ECO:0007669"/>
    <property type="project" value="TreeGrafter"/>
</dbReference>
<feature type="transmembrane region" description="Helical" evidence="1">
    <location>
        <begin position="321"/>
        <end position="343"/>
    </location>
</feature>
<dbReference type="InterPro" id="IPR001036">
    <property type="entry name" value="Acrflvin-R"/>
</dbReference>
<dbReference type="Gene3D" id="3.30.70.1440">
    <property type="entry name" value="Multidrug efflux transporter AcrB pore domain"/>
    <property type="match status" value="1"/>
</dbReference>
<dbReference type="GO" id="GO:0005886">
    <property type="term" value="C:plasma membrane"/>
    <property type="evidence" value="ECO:0007669"/>
    <property type="project" value="TreeGrafter"/>
</dbReference>
<dbReference type="PANTHER" id="PTHR32063:SF76">
    <property type="entry name" value="EFFLUX PUMP MEMBRANE TRANSPORTER"/>
    <property type="match status" value="1"/>
</dbReference>
<gene>
    <name evidence="2" type="primary">bepG_6</name>
    <name evidence="2" type="ORF">SDC9_110887</name>
</gene>
<dbReference type="SUPFAM" id="SSF82693">
    <property type="entry name" value="Multidrug efflux transporter AcrB pore domain, PN1, PN2, PC1 and PC2 subdomains"/>
    <property type="match status" value="2"/>
</dbReference>
<dbReference type="Gene3D" id="3.30.2090.10">
    <property type="entry name" value="Multidrug efflux transporter AcrB TolC docking domain, DN and DC subdomains"/>
    <property type="match status" value="1"/>
</dbReference>